<name>A0A2M7XMF0_9BACT</name>
<accession>A0A2M7XMF0</accession>
<dbReference type="InterPro" id="IPR004401">
    <property type="entry name" value="YbaB/EbfC"/>
</dbReference>
<dbReference type="Pfam" id="PF02575">
    <property type="entry name" value="YbaB_DNA_bd"/>
    <property type="match status" value="1"/>
</dbReference>
<reference evidence="2" key="1">
    <citation type="submission" date="2017-09" db="EMBL/GenBank/DDBJ databases">
        <title>Depth-based differentiation of microbial function through sediment-hosted aquifers and enrichment of novel symbionts in the deep terrestrial subsurface.</title>
        <authorList>
            <person name="Probst A.J."/>
            <person name="Ladd B."/>
            <person name="Jarett J.K."/>
            <person name="Geller-Mcgrath D.E."/>
            <person name="Sieber C.M.K."/>
            <person name="Emerson J.B."/>
            <person name="Anantharaman K."/>
            <person name="Thomas B.C."/>
            <person name="Malmstrom R."/>
            <person name="Stieglmeier M."/>
            <person name="Klingl A."/>
            <person name="Woyke T."/>
            <person name="Ryan C.M."/>
            <person name="Banfield J.F."/>
        </authorList>
    </citation>
    <scope>NUCLEOTIDE SEQUENCE [LARGE SCALE GENOMIC DNA]</scope>
</reference>
<gene>
    <name evidence="1" type="ORF">CO169_00095</name>
</gene>
<feature type="non-terminal residue" evidence="1">
    <location>
        <position position="78"/>
    </location>
</feature>
<dbReference type="GO" id="GO:0003677">
    <property type="term" value="F:DNA binding"/>
    <property type="evidence" value="ECO:0007669"/>
    <property type="project" value="InterPro"/>
</dbReference>
<protein>
    <recommendedName>
        <fullName evidence="3">Nucleoid-associated protein, YbaB/EbfC family</fullName>
    </recommendedName>
</protein>
<sequence length="78" mass="8963">MIFDSLKQRGVQLGELKKMRDEALRIQRELAAEKIEIEEDDIKIVVSGDQKVQSLEIQGEAQSRLIEVLNKALKRSQE</sequence>
<dbReference type="AlphaFoldDB" id="A0A2M7XMF0"/>
<proteinExistence type="predicted"/>
<dbReference type="SUPFAM" id="SSF82607">
    <property type="entry name" value="YbaB-like"/>
    <property type="match status" value="1"/>
</dbReference>
<dbReference type="Proteomes" id="UP000230062">
    <property type="component" value="Unassembled WGS sequence"/>
</dbReference>
<dbReference type="Gene3D" id="3.30.1310.10">
    <property type="entry name" value="Nucleoid-associated protein YbaB-like domain"/>
    <property type="match status" value="1"/>
</dbReference>
<organism evidence="1 2">
    <name type="scientific">Candidatus Shapirobacteria bacterium CG_4_9_14_3_um_filter_39_13</name>
    <dbReference type="NCBI Taxonomy" id="1974479"/>
    <lineage>
        <taxon>Bacteria</taxon>
        <taxon>Candidatus Shapironibacteriota</taxon>
    </lineage>
</organism>
<comment type="caution">
    <text evidence="1">The sequence shown here is derived from an EMBL/GenBank/DDBJ whole genome shotgun (WGS) entry which is preliminary data.</text>
</comment>
<evidence type="ECO:0000313" key="2">
    <source>
        <dbReference type="Proteomes" id="UP000230062"/>
    </source>
</evidence>
<dbReference type="InterPro" id="IPR036894">
    <property type="entry name" value="YbaB-like_sf"/>
</dbReference>
<dbReference type="EMBL" id="PFWP01000005">
    <property type="protein sequence ID" value="PJA50093.1"/>
    <property type="molecule type" value="Genomic_DNA"/>
</dbReference>
<evidence type="ECO:0008006" key="3">
    <source>
        <dbReference type="Google" id="ProtNLM"/>
    </source>
</evidence>
<evidence type="ECO:0000313" key="1">
    <source>
        <dbReference type="EMBL" id="PJA50093.1"/>
    </source>
</evidence>